<evidence type="ECO:0000313" key="1">
    <source>
        <dbReference type="EMBL" id="HJA83937.1"/>
    </source>
</evidence>
<accession>A0A9D2HTT3</accession>
<dbReference type="Proteomes" id="UP000823860">
    <property type="component" value="Unassembled WGS sequence"/>
</dbReference>
<reference evidence="1" key="2">
    <citation type="submission" date="2021-04" db="EMBL/GenBank/DDBJ databases">
        <authorList>
            <person name="Gilroy R."/>
        </authorList>
    </citation>
    <scope>NUCLEOTIDE SEQUENCE</scope>
    <source>
        <strain evidence="1">ChiHecec1B25-7008</strain>
    </source>
</reference>
<dbReference type="AlphaFoldDB" id="A0A9D2HTT3"/>
<comment type="caution">
    <text evidence="1">The sequence shown here is derived from an EMBL/GenBank/DDBJ whole genome shotgun (WGS) entry which is preliminary data.</text>
</comment>
<proteinExistence type="predicted"/>
<dbReference type="EMBL" id="DWZE01000091">
    <property type="protein sequence ID" value="HJA83937.1"/>
    <property type="molecule type" value="Genomic_DNA"/>
</dbReference>
<reference evidence="1" key="1">
    <citation type="journal article" date="2021" name="PeerJ">
        <title>Extensive microbial diversity within the chicken gut microbiome revealed by metagenomics and culture.</title>
        <authorList>
            <person name="Gilroy R."/>
            <person name="Ravi A."/>
            <person name="Getino M."/>
            <person name="Pursley I."/>
            <person name="Horton D.L."/>
            <person name="Alikhan N.F."/>
            <person name="Baker D."/>
            <person name="Gharbi K."/>
            <person name="Hall N."/>
            <person name="Watson M."/>
            <person name="Adriaenssens E.M."/>
            <person name="Foster-Nyarko E."/>
            <person name="Jarju S."/>
            <person name="Secka A."/>
            <person name="Antonio M."/>
            <person name="Oren A."/>
            <person name="Chaudhuri R.R."/>
            <person name="La Ragione R."/>
            <person name="Hildebrand F."/>
            <person name="Pallen M.J."/>
        </authorList>
    </citation>
    <scope>NUCLEOTIDE SEQUENCE</scope>
    <source>
        <strain evidence="1">ChiHecec1B25-7008</strain>
    </source>
</reference>
<evidence type="ECO:0000313" key="2">
    <source>
        <dbReference type="Proteomes" id="UP000823860"/>
    </source>
</evidence>
<sequence length="114" mass="13237">MKTYTIQANVSGTRHITVSETNLETIEKYGLFRHLIDSNGIVDETVLDKLKLNIRSLIASQEEDSKDLLDLCIDVIYHANMKAFGLQQLIQLYLQWLSEPDEEEETDHEEEELR</sequence>
<name>A0A9D2HTT3_9BACE</name>
<gene>
    <name evidence="1" type="ORF">H9785_08220</name>
</gene>
<organism evidence="1 2">
    <name type="scientific">Candidatus Bacteroides intestinavium</name>
    <dbReference type="NCBI Taxonomy" id="2838469"/>
    <lineage>
        <taxon>Bacteria</taxon>
        <taxon>Pseudomonadati</taxon>
        <taxon>Bacteroidota</taxon>
        <taxon>Bacteroidia</taxon>
        <taxon>Bacteroidales</taxon>
        <taxon>Bacteroidaceae</taxon>
        <taxon>Bacteroides</taxon>
    </lineage>
</organism>
<protein>
    <submittedName>
        <fullName evidence="1">Uncharacterized protein</fullName>
    </submittedName>
</protein>